<proteinExistence type="predicted"/>
<reference evidence="1 2" key="1">
    <citation type="journal article" date="2019" name="Commun. Biol.">
        <title>The bagworm genome reveals a unique fibroin gene that provides high tensile strength.</title>
        <authorList>
            <person name="Kono N."/>
            <person name="Nakamura H."/>
            <person name="Ohtoshi R."/>
            <person name="Tomita M."/>
            <person name="Numata K."/>
            <person name="Arakawa K."/>
        </authorList>
    </citation>
    <scope>NUCLEOTIDE SEQUENCE [LARGE SCALE GENOMIC DNA]</scope>
</reference>
<evidence type="ECO:0000313" key="1">
    <source>
        <dbReference type="EMBL" id="GBP31036.1"/>
    </source>
</evidence>
<sequence>MQFPRSMSKVFSKDKCRNSDVRECGLKEDVMIRIEKALWWRHSPEPAAGRKARASGERELHNSVYREFRFHNEMTQL</sequence>
<dbReference type="AlphaFoldDB" id="A0A4C1UYE0"/>
<keyword evidence="2" id="KW-1185">Reference proteome</keyword>
<organism evidence="1 2">
    <name type="scientific">Eumeta variegata</name>
    <name type="common">Bagworm moth</name>
    <name type="synonym">Eumeta japonica</name>
    <dbReference type="NCBI Taxonomy" id="151549"/>
    <lineage>
        <taxon>Eukaryota</taxon>
        <taxon>Metazoa</taxon>
        <taxon>Ecdysozoa</taxon>
        <taxon>Arthropoda</taxon>
        <taxon>Hexapoda</taxon>
        <taxon>Insecta</taxon>
        <taxon>Pterygota</taxon>
        <taxon>Neoptera</taxon>
        <taxon>Endopterygota</taxon>
        <taxon>Lepidoptera</taxon>
        <taxon>Glossata</taxon>
        <taxon>Ditrysia</taxon>
        <taxon>Tineoidea</taxon>
        <taxon>Psychidae</taxon>
        <taxon>Oiketicinae</taxon>
        <taxon>Eumeta</taxon>
    </lineage>
</organism>
<dbReference type="Proteomes" id="UP000299102">
    <property type="component" value="Unassembled WGS sequence"/>
</dbReference>
<protein>
    <submittedName>
        <fullName evidence="1">Uncharacterized protein</fullName>
    </submittedName>
</protein>
<gene>
    <name evidence="1" type="ORF">EVAR_77331_1</name>
</gene>
<name>A0A4C1UYE0_EUMVA</name>
<evidence type="ECO:0000313" key="2">
    <source>
        <dbReference type="Proteomes" id="UP000299102"/>
    </source>
</evidence>
<dbReference type="EMBL" id="BGZK01000241">
    <property type="protein sequence ID" value="GBP31036.1"/>
    <property type="molecule type" value="Genomic_DNA"/>
</dbReference>
<dbReference type="OrthoDB" id="425681at2759"/>
<accession>A0A4C1UYE0</accession>
<comment type="caution">
    <text evidence="1">The sequence shown here is derived from an EMBL/GenBank/DDBJ whole genome shotgun (WGS) entry which is preliminary data.</text>
</comment>